<evidence type="ECO:0000313" key="1">
    <source>
        <dbReference type="EMBL" id="ABM39602.1"/>
    </source>
</evidence>
<protein>
    <submittedName>
        <fullName evidence="1">Putative ATPase involved in DNA repair</fullName>
    </submittedName>
</protein>
<dbReference type="RefSeq" id="WP_011797975.1">
    <property type="nucleotide sequence ID" value="NC_008757.1"/>
</dbReference>
<dbReference type="AlphaFoldDB" id="A1VVC4"/>
<dbReference type="HOGENOM" id="CLU_361586_0_0_4"/>
<organism evidence="1 2">
    <name type="scientific">Polaromonas naphthalenivorans (strain CJ2)</name>
    <dbReference type="NCBI Taxonomy" id="365044"/>
    <lineage>
        <taxon>Bacteria</taxon>
        <taxon>Pseudomonadati</taxon>
        <taxon>Pseudomonadota</taxon>
        <taxon>Betaproteobacteria</taxon>
        <taxon>Burkholderiales</taxon>
        <taxon>Comamonadaceae</taxon>
        <taxon>Polaromonas</taxon>
    </lineage>
</organism>
<dbReference type="EMBL" id="CP000530">
    <property type="protein sequence ID" value="ABM39602.1"/>
    <property type="molecule type" value="Genomic_DNA"/>
</dbReference>
<dbReference type="InterPro" id="IPR027417">
    <property type="entry name" value="P-loop_NTPase"/>
</dbReference>
<geneLocation type="plasmid" evidence="1 2">
    <name>pPNAP01</name>
</geneLocation>
<sequence>MQVNKLMLEHFEGIERGRGKDRIEVDFTKVNPNAKLVALFGPNGSCKTTLMDNMHPYRVMPSRATSPTPTAFSYYLHVIPGKNALKDIFWSHKGREFRSVIRIRTTGKTNKQECYLTERVGEDFLPYEDTTGLVSDGKTDTYDRAVEAILGKPEVFFATQFSAQGKKPISTMTAGEVKALMAAMLIMGSFKTLSEKANEVVKGLKPHLSAFQSQLLPLETKILKEQSLIELRGNLQREMQVNAEKVLRQKSLIKEGSATLSALELKLSQQESVLAQRSSLQMQLGSVVSQNAAELAAFEAKQVAERKSVEAADQNSRNAVRVAQSAYDDASLRVTETMAVIATEKEIEQARVFHQTNVPVLNRLRGQQTDLYVDINKFNELTQLVAKMRESFAADRQTGIAMSEAVETARQIAALIGEVPCAGHRFSGSCKLLAEANGAAVGLAGRQAKVVELRTRLQGDQVRIKNNNAELQRLIQVNAEREVLLGKIAALELALSNAKAVLKGAPALEKAKQQLDSYRQSALQAKSDLANAKTIHTAALGAVNNILAKQQGDKSIFMSVLYKEKDRIQSAISELPVLIQDYEVNEARKAWQYAELMLENEEKLRDGLVSRFNNVVLSISDIAASNAKISQVTSVCDAISNEISQWSLLSRAMGNDGIIAMSIDDAGPEISALCNSLLKDCAGGRFNISLSTQAATAGGTLKEAFLINVEDVVRGGEPTELNFMSGGEKVWINECLVRAMALYMSQTTASSFKTLFSDEADGPLDPERKRQYMAMKRTVLERGGYDREFIITQTPELLLMCDQVIDVTKL</sequence>
<keyword evidence="2" id="KW-1185">Reference proteome</keyword>
<dbReference type="Proteomes" id="UP000000644">
    <property type="component" value="Plasmid pPNAP01"/>
</dbReference>
<dbReference type="Gene3D" id="3.40.50.300">
    <property type="entry name" value="P-loop containing nucleotide triphosphate hydrolases"/>
    <property type="match status" value="2"/>
</dbReference>
<evidence type="ECO:0000313" key="2">
    <source>
        <dbReference type="Proteomes" id="UP000000644"/>
    </source>
</evidence>
<keyword evidence="1" id="KW-0614">Plasmid</keyword>
<reference evidence="2" key="1">
    <citation type="journal article" date="2009" name="Environ. Microbiol.">
        <title>The genome of Polaromonas naphthalenivorans strain CJ2, isolated from coal tar-contaminated sediment, reveals physiological and metabolic versatility and evolution through extensive horizontal gene transfer.</title>
        <authorList>
            <person name="Yagi J.M."/>
            <person name="Sims D."/>
            <person name="Brettin T."/>
            <person name="Bruce D."/>
            <person name="Madsen E.L."/>
        </authorList>
    </citation>
    <scope>NUCLEOTIDE SEQUENCE [LARGE SCALE GENOMIC DNA]</scope>
    <source>
        <strain evidence="2">CJ2</strain>
        <plasmid evidence="2">Plasmid pPNAP01</plasmid>
    </source>
</reference>
<name>A1VVC4_POLNA</name>
<dbReference type="PANTHER" id="PTHR32114">
    <property type="entry name" value="ABC TRANSPORTER ABCH.3"/>
    <property type="match status" value="1"/>
</dbReference>
<dbReference type="SUPFAM" id="SSF52540">
    <property type="entry name" value="P-loop containing nucleoside triphosphate hydrolases"/>
    <property type="match status" value="1"/>
</dbReference>
<dbReference type="PANTHER" id="PTHR32114:SF2">
    <property type="entry name" value="ABC TRANSPORTER ABCH.3"/>
    <property type="match status" value="1"/>
</dbReference>
<proteinExistence type="predicted"/>
<dbReference type="OrthoDB" id="8708355at2"/>
<gene>
    <name evidence="1" type="ordered locus">Pnap_4320</name>
</gene>
<accession>A1VVC4</accession>
<dbReference type="KEGG" id="pna:Pnap_4320"/>